<dbReference type="SFLD" id="SFLDS00019">
    <property type="entry name" value="Glutathione_Transferase_(cytos"/>
    <property type="match status" value="1"/>
</dbReference>
<comment type="similarity">
    <text evidence="4">Belongs to the GST superfamily.</text>
</comment>
<dbReference type="EMBL" id="FMZV01000005">
    <property type="protein sequence ID" value="SDD13250.1"/>
    <property type="molecule type" value="Genomic_DNA"/>
</dbReference>
<dbReference type="FunFam" id="3.40.30.10:FF:000156">
    <property type="entry name" value="Glutathione S-transferase 1"/>
    <property type="match status" value="1"/>
</dbReference>
<dbReference type="Proteomes" id="UP000199628">
    <property type="component" value="Unassembled WGS sequence"/>
</dbReference>
<dbReference type="SUPFAM" id="SSF47616">
    <property type="entry name" value="GST C-terminal domain-like"/>
    <property type="match status" value="1"/>
</dbReference>
<dbReference type="SFLD" id="SFLDG00358">
    <property type="entry name" value="Main_(cytGST)"/>
    <property type="match status" value="1"/>
</dbReference>
<protein>
    <recommendedName>
        <fullName evidence="1">glutathione transferase</fullName>
        <ecNumber evidence="1">2.5.1.18</ecNumber>
    </recommendedName>
</protein>
<evidence type="ECO:0000313" key="7">
    <source>
        <dbReference type="Proteomes" id="UP000199628"/>
    </source>
</evidence>
<dbReference type="CDD" id="cd03046">
    <property type="entry name" value="GST_N_GTT1_like"/>
    <property type="match status" value="1"/>
</dbReference>
<evidence type="ECO:0000256" key="2">
    <source>
        <dbReference type="ARBA" id="ARBA00022679"/>
    </source>
</evidence>
<organism evidence="6 7">
    <name type="scientific">Ruegeria marina</name>
    <dbReference type="NCBI Taxonomy" id="639004"/>
    <lineage>
        <taxon>Bacteria</taxon>
        <taxon>Pseudomonadati</taxon>
        <taxon>Pseudomonadota</taxon>
        <taxon>Alphaproteobacteria</taxon>
        <taxon>Rhodobacterales</taxon>
        <taxon>Roseobacteraceae</taxon>
        <taxon>Ruegeria</taxon>
    </lineage>
</organism>
<evidence type="ECO:0000313" key="6">
    <source>
        <dbReference type="EMBL" id="SDD13250.1"/>
    </source>
</evidence>
<dbReference type="RefSeq" id="WP_093030083.1">
    <property type="nucleotide sequence ID" value="NZ_FMZV01000005.1"/>
</dbReference>
<evidence type="ECO:0000256" key="3">
    <source>
        <dbReference type="ARBA" id="ARBA00047960"/>
    </source>
</evidence>
<comment type="catalytic activity">
    <reaction evidence="3">
        <text>RX + glutathione = an S-substituted glutathione + a halide anion + H(+)</text>
        <dbReference type="Rhea" id="RHEA:16437"/>
        <dbReference type="ChEBI" id="CHEBI:15378"/>
        <dbReference type="ChEBI" id="CHEBI:16042"/>
        <dbReference type="ChEBI" id="CHEBI:17792"/>
        <dbReference type="ChEBI" id="CHEBI:57925"/>
        <dbReference type="ChEBI" id="CHEBI:90779"/>
        <dbReference type="EC" id="2.5.1.18"/>
    </reaction>
</comment>
<dbReference type="PROSITE" id="PS50404">
    <property type="entry name" value="GST_NTER"/>
    <property type="match status" value="1"/>
</dbReference>
<dbReference type="EC" id="2.5.1.18" evidence="1"/>
<dbReference type="InterPro" id="IPR036249">
    <property type="entry name" value="Thioredoxin-like_sf"/>
</dbReference>
<dbReference type="PANTHER" id="PTHR44051">
    <property type="entry name" value="GLUTATHIONE S-TRANSFERASE-RELATED"/>
    <property type="match status" value="1"/>
</dbReference>
<dbReference type="GO" id="GO:0004601">
    <property type="term" value="F:peroxidase activity"/>
    <property type="evidence" value="ECO:0007669"/>
    <property type="project" value="UniProtKB-ARBA"/>
</dbReference>
<evidence type="ECO:0000256" key="4">
    <source>
        <dbReference type="RuleBase" id="RU003494"/>
    </source>
</evidence>
<proteinExistence type="inferred from homology"/>
<evidence type="ECO:0000259" key="5">
    <source>
        <dbReference type="PROSITE" id="PS50404"/>
    </source>
</evidence>
<dbReference type="OrthoDB" id="9810080at2"/>
<feature type="domain" description="GST N-terminal" evidence="5">
    <location>
        <begin position="1"/>
        <end position="81"/>
    </location>
</feature>
<accession>A0A1G6S8J4</accession>
<dbReference type="AlphaFoldDB" id="A0A1G6S8J4"/>
<dbReference type="InterPro" id="IPR040079">
    <property type="entry name" value="Glutathione_S-Trfase"/>
</dbReference>
<dbReference type="Pfam" id="PF00043">
    <property type="entry name" value="GST_C"/>
    <property type="match status" value="1"/>
</dbReference>
<dbReference type="SFLD" id="SFLDG01150">
    <property type="entry name" value="Main.1:_Beta-like"/>
    <property type="match status" value="1"/>
</dbReference>
<sequence length="203" mass="22291">MITVHHLAQSRSLRILWLLEELGLPYEVVRYERDPKTRLAPPELRAIHPLGKSPVIETDGIRLAESGAIVDYLCTRHAPQMMPPQDSPAWAEHLELMHFAEGSVMTPILLNLYVGLLGEAGAPLHPRIQSELTSHFSFMEDSLRPSGHFVLDGLSAADILLSFPAGVMARLGRAAEFPRLAEFAATMRARPAFQRALAAGGGD</sequence>
<dbReference type="GO" id="GO:0005737">
    <property type="term" value="C:cytoplasm"/>
    <property type="evidence" value="ECO:0007669"/>
    <property type="project" value="UniProtKB-ARBA"/>
</dbReference>
<dbReference type="InterPro" id="IPR036282">
    <property type="entry name" value="Glutathione-S-Trfase_C_sf"/>
</dbReference>
<keyword evidence="2 6" id="KW-0808">Transferase</keyword>
<dbReference type="InterPro" id="IPR004045">
    <property type="entry name" value="Glutathione_S-Trfase_N"/>
</dbReference>
<dbReference type="SUPFAM" id="SSF52833">
    <property type="entry name" value="Thioredoxin-like"/>
    <property type="match status" value="1"/>
</dbReference>
<gene>
    <name evidence="6" type="ORF">SAMN04488239_105210</name>
</gene>
<dbReference type="InterPro" id="IPR004046">
    <property type="entry name" value="GST_C"/>
</dbReference>
<dbReference type="GO" id="GO:0004364">
    <property type="term" value="F:glutathione transferase activity"/>
    <property type="evidence" value="ECO:0007669"/>
    <property type="project" value="UniProtKB-EC"/>
</dbReference>
<keyword evidence="7" id="KW-1185">Reference proteome</keyword>
<dbReference type="CDD" id="cd03189">
    <property type="entry name" value="GST_C_GTT1_like"/>
    <property type="match status" value="1"/>
</dbReference>
<dbReference type="Pfam" id="PF02798">
    <property type="entry name" value="GST_N"/>
    <property type="match status" value="1"/>
</dbReference>
<dbReference type="PANTHER" id="PTHR44051:SF9">
    <property type="entry name" value="GLUTATHIONE S-TRANSFERASE 1"/>
    <property type="match status" value="1"/>
</dbReference>
<dbReference type="Gene3D" id="3.40.30.10">
    <property type="entry name" value="Glutaredoxin"/>
    <property type="match status" value="1"/>
</dbReference>
<dbReference type="Gene3D" id="1.20.1050.10">
    <property type="match status" value="1"/>
</dbReference>
<reference evidence="7" key="1">
    <citation type="submission" date="2016-10" db="EMBL/GenBank/DDBJ databases">
        <authorList>
            <person name="Varghese N."/>
            <person name="Submissions S."/>
        </authorList>
    </citation>
    <scope>NUCLEOTIDE SEQUENCE [LARGE SCALE GENOMIC DNA]</scope>
    <source>
        <strain evidence="7">CGMCC 1.9108</strain>
    </source>
</reference>
<dbReference type="STRING" id="639004.SAMN04488239_105210"/>
<evidence type="ECO:0000256" key="1">
    <source>
        <dbReference type="ARBA" id="ARBA00012452"/>
    </source>
</evidence>
<name>A0A1G6S8J4_9RHOB</name>